<accession>A0ABY3XJZ1</accession>
<proteinExistence type="inferred from homology"/>
<organism evidence="3 4">
    <name type="scientific">Lysobacter gummosus</name>
    <dbReference type="NCBI Taxonomy" id="262324"/>
    <lineage>
        <taxon>Bacteria</taxon>
        <taxon>Pseudomonadati</taxon>
        <taxon>Pseudomonadota</taxon>
        <taxon>Gammaproteobacteria</taxon>
        <taxon>Lysobacterales</taxon>
        <taxon>Lysobacteraceae</taxon>
        <taxon>Lysobacter</taxon>
    </lineage>
</organism>
<feature type="domain" description="Metallo-beta-lactamase" evidence="2">
    <location>
        <begin position="67"/>
        <end position="240"/>
    </location>
</feature>
<dbReference type="PANTHER" id="PTHR42951:SF4">
    <property type="entry name" value="ACYL-COENZYME A THIOESTERASE MBLAC2"/>
    <property type="match status" value="1"/>
</dbReference>
<dbReference type="Proteomes" id="UP000829194">
    <property type="component" value="Chromosome"/>
</dbReference>
<dbReference type="InterPro" id="IPR001279">
    <property type="entry name" value="Metallo-B-lactamas"/>
</dbReference>
<sequence>MNLPIRRWLSPASLLIALLFAVALPAPALDLPQRWIHGAVGEPSLQVQQAAPGLWVLRQSKASNFEAPFMYLIAGNQRALLLDTGAEPAAGGALPLRATVDRLLAQWQREHGLSSLPLVIAHSHGHRDHVHGDAQFRDRADTRIVGIEPAQVAAFFGLDRWPEGRAQFDLGHRALTVVPLPGHEPAHIAIYDAGSATLLSGDSLYPGLLTVRDWQAYRASARRLAEFARTHRIDHVLGAHIEMGATPGQLYPLGSANQPDEHALSLSAKQLAQWQRTVEGLGDFVQEHGGADFAFARIAQPDEFADKPNTHGMLVVGVEAVYLSHLPMFHRPHNYQLIFEAALPDVALRTYRADAKAHPGEYYTLAPTAQWVLPETIRPDGHFKADLYRGHFERGGTPIASNIEVGVRRIVHFRRFEPGRKPQPAQWIGFGRAGERFLAHRLEGPPDMDQIVQVSGARGADAAAEDQAVVRDGKIATPSGELHKRDRIGGLRVQRVVYTEYGDVAE</sequence>
<reference evidence="3 4" key="1">
    <citation type="submission" date="2022-03" db="EMBL/GenBank/DDBJ databases">
        <title>Complete genome sequence of Lysobacter capsici VKM B-2533 and Lysobacter gummosus 10.1.1, promising sources of lytic agents.</title>
        <authorList>
            <person name="Tarlachkov S.V."/>
            <person name="Kudryakova I.V."/>
            <person name="Afoshin A.S."/>
            <person name="Leontyevskaya E.A."/>
            <person name="Leontyevskaya N.V."/>
        </authorList>
    </citation>
    <scope>NUCLEOTIDE SEQUENCE [LARGE SCALE GENOMIC DNA]</scope>
    <source>
        <strain evidence="3 4">10.1.1</strain>
    </source>
</reference>
<dbReference type="RefSeq" id="WP_057943022.1">
    <property type="nucleotide sequence ID" value="NZ_CP011131.1"/>
</dbReference>
<dbReference type="EMBL" id="CP093547">
    <property type="protein sequence ID" value="UNP31940.1"/>
    <property type="molecule type" value="Genomic_DNA"/>
</dbReference>
<dbReference type="PANTHER" id="PTHR42951">
    <property type="entry name" value="METALLO-BETA-LACTAMASE DOMAIN-CONTAINING"/>
    <property type="match status" value="1"/>
</dbReference>
<dbReference type="Gene3D" id="3.60.15.10">
    <property type="entry name" value="Ribonuclease Z/Hydroxyacylglutathione hydrolase-like"/>
    <property type="match status" value="1"/>
</dbReference>
<dbReference type="Pfam" id="PF00753">
    <property type="entry name" value="Lactamase_B"/>
    <property type="match status" value="1"/>
</dbReference>
<protein>
    <submittedName>
        <fullName evidence="3">MBL fold metallo-hydrolase</fullName>
    </submittedName>
</protein>
<dbReference type="SUPFAM" id="SSF56281">
    <property type="entry name" value="Metallo-hydrolase/oxidoreductase"/>
    <property type="match status" value="1"/>
</dbReference>
<evidence type="ECO:0000256" key="1">
    <source>
        <dbReference type="ARBA" id="ARBA00005250"/>
    </source>
</evidence>
<comment type="similarity">
    <text evidence="1">Belongs to the metallo-beta-lactamase superfamily. Class-B beta-lactamase family.</text>
</comment>
<dbReference type="SMART" id="SM00849">
    <property type="entry name" value="Lactamase_B"/>
    <property type="match status" value="1"/>
</dbReference>
<dbReference type="InterPro" id="IPR050855">
    <property type="entry name" value="NDM-1-like"/>
</dbReference>
<evidence type="ECO:0000313" key="3">
    <source>
        <dbReference type="EMBL" id="UNP31940.1"/>
    </source>
</evidence>
<evidence type="ECO:0000259" key="2">
    <source>
        <dbReference type="SMART" id="SM00849"/>
    </source>
</evidence>
<evidence type="ECO:0000313" key="4">
    <source>
        <dbReference type="Proteomes" id="UP000829194"/>
    </source>
</evidence>
<dbReference type="InterPro" id="IPR036866">
    <property type="entry name" value="RibonucZ/Hydroxyglut_hydro"/>
</dbReference>
<gene>
    <name evidence="3" type="ORF">MOV92_12080</name>
</gene>
<keyword evidence="4" id="KW-1185">Reference proteome</keyword>
<name>A0ABY3XJZ1_9GAMM</name>